<gene>
    <name evidence="5" type="ORF">C0Q70_14431</name>
</gene>
<proteinExistence type="predicted"/>
<dbReference type="Proteomes" id="UP000245119">
    <property type="component" value="Linkage Group LG8"/>
</dbReference>
<accession>A0A2T7P025</accession>
<name>A0A2T7P025_POMCA</name>
<dbReference type="Gene3D" id="1.25.40.10">
    <property type="entry name" value="Tetratricopeptide repeat domain"/>
    <property type="match status" value="2"/>
</dbReference>
<dbReference type="InterPro" id="IPR019734">
    <property type="entry name" value="TPR_rpt"/>
</dbReference>
<evidence type="ECO:0000256" key="1">
    <source>
        <dbReference type="ARBA" id="ARBA00022737"/>
    </source>
</evidence>
<feature type="domain" description="NACHT" evidence="3">
    <location>
        <begin position="276"/>
        <end position="451"/>
    </location>
</feature>
<dbReference type="PROSITE" id="PS50005">
    <property type="entry name" value="TPR"/>
    <property type="match status" value="3"/>
</dbReference>
<dbReference type="Pfam" id="PF13424">
    <property type="entry name" value="TPR_12"/>
    <property type="match status" value="2"/>
</dbReference>
<dbReference type="Pfam" id="PF05729">
    <property type="entry name" value="NACHT"/>
    <property type="match status" value="1"/>
</dbReference>
<dbReference type="Pfam" id="PF13271">
    <property type="entry name" value="DUF4062"/>
    <property type="match status" value="1"/>
</dbReference>
<evidence type="ECO:0000313" key="5">
    <source>
        <dbReference type="EMBL" id="PVD26753.1"/>
    </source>
</evidence>
<protein>
    <recommendedName>
        <fullName evidence="7">DUF4062 domain-containing protein</fullName>
    </recommendedName>
</protein>
<evidence type="ECO:0000313" key="6">
    <source>
        <dbReference type="Proteomes" id="UP000245119"/>
    </source>
</evidence>
<dbReference type="GO" id="GO:0080008">
    <property type="term" value="C:Cul4-RING E3 ubiquitin ligase complex"/>
    <property type="evidence" value="ECO:0007669"/>
    <property type="project" value="TreeGrafter"/>
</dbReference>
<evidence type="ECO:0000259" key="4">
    <source>
        <dbReference type="Pfam" id="PF13271"/>
    </source>
</evidence>
<dbReference type="EMBL" id="PZQS01000008">
    <property type="protein sequence ID" value="PVD26753.1"/>
    <property type="molecule type" value="Genomic_DNA"/>
</dbReference>
<dbReference type="SUPFAM" id="SSF52540">
    <property type="entry name" value="P-loop containing nucleoside triphosphate hydrolases"/>
    <property type="match status" value="1"/>
</dbReference>
<dbReference type="PANTHER" id="PTHR19860">
    <property type="entry name" value="DDB1- AND CUL4-ASSOCIATED FACTOR 12-RELATED"/>
    <property type="match status" value="1"/>
</dbReference>
<keyword evidence="1" id="KW-0677">Repeat</keyword>
<dbReference type="STRING" id="400727.A0A2T7P025"/>
<dbReference type="SUPFAM" id="SSF48452">
    <property type="entry name" value="TPR-like"/>
    <property type="match status" value="2"/>
</dbReference>
<keyword evidence="6" id="KW-1185">Reference proteome</keyword>
<reference evidence="5 6" key="1">
    <citation type="submission" date="2018-04" db="EMBL/GenBank/DDBJ databases">
        <title>The genome of golden apple snail Pomacea canaliculata provides insight into stress tolerance and invasive adaptation.</title>
        <authorList>
            <person name="Liu C."/>
            <person name="Liu B."/>
            <person name="Ren Y."/>
            <person name="Zhang Y."/>
            <person name="Wang H."/>
            <person name="Li S."/>
            <person name="Jiang F."/>
            <person name="Yin L."/>
            <person name="Zhang G."/>
            <person name="Qian W."/>
            <person name="Fan W."/>
        </authorList>
    </citation>
    <scope>NUCLEOTIDE SEQUENCE [LARGE SCALE GENOMIC DNA]</scope>
    <source>
        <strain evidence="5">SZHN2017</strain>
        <tissue evidence="5">Muscle</tissue>
    </source>
</reference>
<evidence type="ECO:0000256" key="2">
    <source>
        <dbReference type="PROSITE-ProRule" id="PRU00339"/>
    </source>
</evidence>
<dbReference type="Gene3D" id="3.40.50.300">
    <property type="entry name" value="P-loop containing nucleotide triphosphate hydrolases"/>
    <property type="match status" value="1"/>
</dbReference>
<evidence type="ECO:0000259" key="3">
    <source>
        <dbReference type="Pfam" id="PF05729"/>
    </source>
</evidence>
<dbReference type="InterPro" id="IPR027417">
    <property type="entry name" value="P-loop_NTPase"/>
</dbReference>
<organism evidence="5 6">
    <name type="scientific">Pomacea canaliculata</name>
    <name type="common">Golden apple snail</name>
    <dbReference type="NCBI Taxonomy" id="400727"/>
    <lineage>
        <taxon>Eukaryota</taxon>
        <taxon>Metazoa</taxon>
        <taxon>Spiralia</taxon>
        <taxon>Lophotrochozoa</taxon>
        <taxon>Mollusca</taxon>
        <taxon>Gastropoda</taxon>
        <taxon>Caenogastropoda</taxon>
        <taxon>Architaenioglossa</taxon>
        <taxon>Ampullarioidea</taxon>
        <taxon>Ampullariidae</taxon>
        <taxon>Pomacea</taxon>
    </lineage>
</organism>
<dbReference type="OrthoDB" id="2325716at2759"/>
<dbReference type="InterPro" id="IPR007111">
    <property type="entry name" value="NACHT_NTPase"/>
</dbReference>
<dbReference type="SMART" id="SM00028">
    <property type="entry name" value="TPR"/>
    <property type="match status" value="5"/>
</dbReference>
<feature type="repeat" description="TPR" evidence="2">
    <location>
        <begin position="878"/>
        <end position="911"/>
    </location>
</feature>
<feature type="repeat" description="TPR" evidence="2">
    <location>
        <begin position="838"/>
        <end position="871"/>
    </location>
</feature>
<dbReference type="InterPro" id="IPR025139">
    <property type="entry name" value="DUF4062"/>
</dbReference>
<feature type="domain" description="DUF4062" evidence="4">
    <location>
        <begin position="17"/>
        <end position="106"/>
    </location>
</feature>
<dbReference type="PANTHER" id="PTHR19860:SF40">
    <property type="entry name" value="WD40 REPEAT-CONTAINING PROTEIN"/>
    <property type="match status" value="1"/>
</dbReference>
<dbReference type="InterPro" id="IPR011990">
    <property type="entry name" value="TPR-like_helical_dom_sf"/>
</dbReference>
<evidence type="ECO:0008006" key="7">
    <source>
        <dbReference type="Google" id="ProtNLM"/>
    </source>
</evidence>
<keyword evidence="2" id="KW-0802">TPR repeat</keyword>
<dbReference type="InterPro" id="IPR051191">
    <property type="entry name" value="DCAF12"/>
</dbReference>
<sequence length="1305" mass="147674">MSAATLTARLKDPRTCRVFVSSPFNGLERERQELVTRYFPQLSALCQERGVQFVAADMRWGITEAASRDHQVVSICLREIDRSDIFLGLYGQRYGWHGAKDEALQSNLQLAQKQYPWLKKVRDRSVTEVEFLHGHLNSPGIMPAAFVFRSKSYDSRMAEVKGSSDTEQSYKFVAENPQAEQLLKQLKERVVRTTDKVIRVCVPYCMLSQAARLLFEAVKRHLECVLLRNTKAQSRRDLDLACHDAHIASRTSIYIRDAGYFRELDHKLQKGGGGHLVKGPPGSGKTALVCNWLESVRRKKSHHLVYHFVGCSRDNANVASLISRLTREFERLAGSPRPEESLWEVQDRDEDCGDLADKLQDMEVALGKASHRKKMVIIIDGLHRLEKMSRTSKTLFWLPVHIPETVTVMVTCREDCEEVIRELTEVRRYSVTNIRPLRLQERQQLCVETLKQRSKELSGAQLKTIVEAEQTRNPLFLRILLSELCTFGNFRQLDQKIFSLVQARSVTELFDQLLDRLEQDYNTDYGTNLTQQVMCGLTLARKGLSECEIRSIFSIPALAWSPLYFAIKDFLIDYSGLLRLAFGELEEAVSKRYLSSHQTRQKLVSAMVVYFEQQRQAWPLHIEMGSALVARVTQELPWLLRLLGDKDRLAQLLLDPTIFGRLFVDEQFELLELWRMTGRSGEQVAQLYVDAITARGRHLATEAQQKDLNQVIDIVVIPGSRSLHIGSGESAATATGNSGVYMEQRRPLSGTIWGQGVGWALLQHVITDVMVQERLGSDMEERRRLRLLGHVRLKLSHLYADLGRFQEAQALQDDVLHYRLRVVETGSVEAVEAAKDLAVCYHAIGLLSSKMGDIDKAIDYYRKSMEVQEKLQNPLELADSMNNLGVMLMKRGDYQRAADLCSRALKVYEKEYFGHLPPIIGVMISNIAVCYSSLDRLDESEKMYRKALQIAERALGRSHPNVATALTNLGTLQSKRQRYAEAKGHFKEALTIHKACLTPPANLDFFKTQEKYVWVLLKLEEQDTALSEFQQLCAQSEAGDLLTHAWPPVWSEMVAVLLARGQAARAASLAAKLLTKGVKHESLYITLSKADSAATAKVARPREMTVDYALEQSPENLELFKYQVKEVFLPAGEVTGLLALLDRSSQTLGSDVYHLAITWCREQNKQEMSCCLSSCIGHNFATQAAVLLNDLQNYGEAAEYGMRVLSIKPNDVSVGLFVGELQLRNGRPMKAKQIFQNLEKCSPGREELVQVTAAAPADVYTLSQTSYSDVSLTDSTECREKQWAIVLLPSKCCHRAQRCLMNNEQ</sequence>
<feature type="repeat" description="TPR" evidence="2">
    <location>
        <begin position="963"/>
        <end position="996"/>
    </location>
</feature>
<comment type="caution">
    <text evidence="5">The sequence shown here is derived from an EMBL/GenBank/DDBJ whole genome shotgun (WGS) entry which is preliminary data.</text>
</comment>